<evidence type="ECO:0000259" key="11">
    <source>
        <dbReference type="PROSITE" id="PS00624"/>
    </source>
</evidence>
<dbReference type="EMBL" id="VFLP01000008">
    <property type="protein sequence ID" value="TRX96842.1"/>
    <property type="molecule type" value="Genomic_DNA"/>
</dbReference>
<dbReference type="PANTHER" id="PTHR11552">
    <property type="entry name" value="GLUCOSE-METHANOL-CHOLINE GMC OXIDOREDUCTASE"/>
    <property type="match status" value="1"/>
</dbReference>
<keyword evidence="5" id="KW-0560">Oxidoreductase</keyword>
<dbReference type="OrthoDB" id="269227at2759"/>
<accession>A0A553I9I9</accession>
<feature type="domain" description="Glucose-methanol-choline oxidoreductase N-terminal" evidence="10">
    <location>
        <begin position="99"/>
        <end position="122"/>
    </location>
</feature>
<comment type="similarity">
    <text evidence="2 8">Belongs to the GMC oxidoreductase family.</text>
</comment>
<sequence>MKTLYWLLTTCVLRTVCQPLAFDYLVAGGGTAGLVIANRLSEDPGITVAVIEPGDDVRDDPMVLDVDLAGVTFSPSLDWNYNSTVQPQLDDRILPYHSGKAIGGTTVINGMYYIRGDRANFDAWEKLGDSGWNWDTLFPYFIRSENFTIPSSAQLDAGMTYIPHYHGRDGHLKTGNPYQVENGSFHSSARETCENLGITLNRDLNSGETRGYGAYPQTLDRDANVRESAARAYYEPIDSRPNLRVIKGTVKRITFNDSVGSELVATGFEYTDDRGNLVSVTAEREVILSTGTLVSPVILESSGIGNPRVLARNGIQTKLALSGVGEGFQDQPLWTLLFQASTNISGHIPFAAFATAQDLFGTKIGSIAAATSRNLTSWSQAVSQRLNGDLSPRVLEARFRVQHDMIFNKNVSVTELEFFSVGSIIGIVFSPTLPFSWGSIHLDSPVAVNNPAIDPNFLSIDFDIQTAIGAGRLARKIWSTKPLSNFTSAFLVPGDAALPKNATDAEWTDVLKSSCGSAYHGIGTCAMLPKELGGVVDPTLKVYGTANVRVVDASVIPVLMSGHPSAAVYALAEKAAKLIKKSLATGICPVSSTPLSRF</sequence>
<evidence type="ECO:0000259" key="10">
    <source>
        <dbReference type="PROSITE" id="PS00623"/>
    </source>
</evidence>
<dbReference type="Pfam" id="PF00732">
    <property type="entry name" value="GMC_oxred_N"/>
    <property type="match status" value="1"/>
</dbReference>
<dbReference type="PIRSF" id="PIRSF000137">
    <property type="entry name" value="Alcohol_oxidase"/>
    <property type="match status" value="1"/>
</dbReference>
<dbReference type="InterPro" id="IPR012132">
    <property type="entry name" value="GMC_OxRdtase"/>
</dbReference>
<feature type="binding site" evidence="7">
    <location>
        <position position="105"/>
    </location>
    <ligand>
        <name>FAD</name>
        <dbReference type="ChEBI" id="CHEBI:57692"/>
    </ligand>
</feature>
<dbReference type="SUPFAM" id="SSF51905">
    <property type="entry name" value="FAD/NAD(P)-binding domain"/>
    <property type="match status" value="1"/>
</dbReference>
<dbReference type="Gene3D" id="3.50.50.60">
    <property type="entry name" value="FAD/NAD(P)-binding domain"/>
    <property type="match status" value="1"/>
</dbReference>
<organism evidence="12 13">
    <name type="scientific">Xylaria flabelliformis</name>
    <dbReference type="NCBI Taxonomy" id="2512241"/>
    <lineage>
        <taxon>Eukaryota</taxon>
        <taxon>Fungi</taxon>
        <taxon>Dikarya</taxon>
        <taxon>Ascomycota</taxon>
        <taxon>Pezizomycotina</taxon>
        <taxon>Sordariomycetes</taxon>
        <taxon>Xylariomycetidae</taxon>
        <taxon>Xylariales</taxon>
        <taxon>Xylariaceae</taxon>
        <taxon>Xylaria</taxon>
    </lineage>
</organism>
<feature type="chain" id="PRO_5021789422" description="Glucose-methanol-choline oxidoreductase N-terminal domain-containing protein" evidence="9">
    <location>
        <begin position="20"/>
        <end position="598"/>
    </location>
</feature>
<dbReference type="InterPro" id="IPR007867">
    <property type="entry name" value="GMC_OxRtase_C"/>
</dbReference>
<feature type="domain" description="Glucose-methanol-choline oxidoreductase N-terminal" evidence="11">
    <location>
        <begin position="291"/>
        <end position="305"/>
    </location>
</feature>
<evidence type="ECO:0000313" key="13">
    <source>
        <dbReference type="Proteomes" id="UP000319160"/>
    </source>
</evidence>
<dbReference type="InterPro" id="IPR027424">
    <property type="entry name" value="Glucose_Oxidase_domain_2"/>
</dbReference>
<dbReference type="PROSITE" id="PS00624">
    <property type="entry name" value="GMC_OXRED_2"/>
    <property type="match status" value="1"/>
</dbReference>
<gene>
    <name evidence="12" type="ORF">FHL15_002148</name>
</gene>
<dbReference type="Gene3D" id="3.30.560.10">
    <property type="entry name" value="Glucose Oxidase, domain 3"/>
    <property type="match status" value="1"/>
</dbReference>
<proteinExistence type="inferred from homology"/>
<keyword evidence="13" id="KW-1185">Reference proteome</keyword>
<dbReference type="InterPro" id="IPR036188">
    <property type="entry name" value="FAD/NAD-bd_sf"/>
</dbReference>
<dbReference type="PANTHER" id="PTHR11552:SF201">
    <property type="entry name" value="GLUCOSE-METHANOL-CHOLINE OXIDOREDUCTASE N-TERMINAL DOMAIN-CONTAINING PROTEIN"/>
    <property type="match status" value="1"/>
</dbReference>
<feature type="binding site" evidence="7">
    <location>
        <position position="250"/>
    </location>
    <ligand>
        <name>FAD</name>
        <dbReference type="ChEBI" id="CHEBI:57692"/>
    </ligand>
</feature>
<evidence type="ECO:0000256" key="8">
    <source>
        <dbReference type="RuleBase" id="RU003968"/>
    </source>
</evidence>
<evidence type="ECO:0000256" key="4">
    <source>
        <dbReference type="ARBA" id="ARBA00022827"/>
    </source>
</evidence>
<evidence type="ECO:0000313" key="12">
    <source>
        <dbReference type="EMBL" id="TRX96842.1"/>
    </source>
</evidence>
<feature type="signal peptide" evidence="9">
    <location>
        <begin position="1"/>
        <end position="19"/>
    </location>
</feature>
<dbReference type="InterPro" id="IPR000172">
    <property type="entry name" value="GMC_OxRdtase_N"/>
</dbReference>
<comment type="cofactor">
    <cofactor evidence="1 7">
        <name>FAD</name>
        <dbReference type="ChEBI" id="CHEBI:57692"/>
    </cofactor>
</comment>
<dbReference type="PROSITE" id="PS00623">
    <property type="entry name" value="GMC_OXRED_1"/>
    <property type="match status" value="1"/>
</dbReference>
<evidence type="ECO:0000256" key="3">
    <source>
        <dbReference type="ARBA" id="ARBA00022630"/>
    </source>
</evidence>
<dbReference type="GO" id="GO:0016614">
    <property type="term" value="F:oxidoreductase activity, acting on CH-OH group of donors"/>
    <property type="evidence" value="ECO:0007669"/>
    <property type="project" value="InterPro"/>
</dbReference>
<name>A0A553I9I9_9PEZI</name>
<dbReference type="GO" id="GO:0050660">
    <property type="term" value="F:flavin adenine dinucleotide binding"/>
    <property type="evidence" value="ECO:0007669"/>
    <property type="project" value="InterPro"/>
</dbReference>
<feature type="active site" description="Proton acceptor" evidence="6">
    <location>
        <position position="563"/>
    </location>
</feature>
<dbReference type="Pfam" id="PF05199">
    <property type="entry name" value="GMC_oxred_C"/>
    <property type="match status" value="1"/>
</dbReference>
<evidence type="ECO:0000256" key="6">
    <source>
        <dbReference type="PIRSR" id="PIRSR000137-1"/>
    </source>
</evidence>
<feature type="active site" description="Proton donor" evidence="6">
    <location>
        <position position="520"/>
    </location>
</feature>
<dbReference type="Proteomes" id="UP000319160">
    <property type="component" value="Unassembled WGS sequence"/>
</dbReference>
<evidence type="ECO:0000256" key="5">
    <source>
        <dbReference type="ARBA" id="ARBA00023002"/>
    </source>
</evidence>
<evidence type="ECO:0000256" key="2">
    <source>
        <dbReference type="ARBA" id="ARBA00010790"/>
    </source>
</evidence>
<dbReference type="SUPFAM" id="SSF54373">
    <property type="entry name" value="FAD-linked reductases, C-terminal domain"/>
    <property type="match status" value="1"/>
</dbReference>
<keyword evidence="9" id="KW-0732">Signal</keyword>
<evidence type="ECO:0000256" key="7">
    <source>
        <dbReference type="PIRSR" id="PIRSR000137-2"/>
    </source>
</evidence>
<keyword evidence="4 7" id="KW-0274">FAD</keyword>
<reference evidence="13" key="1">
    <citation type="submission" date="2019-06" db="EMBL/GenBank/DDBJ databases">
        <title>Draft genome sequence of the griseofulvin-producing fungus Xylaria cubensis strain G536.</title>
        <authorList>
            <person name="Mead M.E."/>
            <person name="Raja H.A."/>
            <person name="Steenwyk J.L."/>
            <person name="Knowles S.L."/>
            <person name="Oberlies N.H."/>
            <person name="Rokas A."/>
        </authorList>
    </citation>
    <scope>NUCLEOTIDE SEQUENCE [LARGE SCALE GENOMIC DNA]</scope>
    <source>
        <strain evidence="13">G536</strain>
    </source>
</reference>
<dbReference type="Gene3D" id="4.10.450.10">
    <property type="entry name" value="Glucose Oxidase, domain 2"/>
    <property type="match status" value="1"/>
</dbReference>
<protein>
    <recommendedName>
        <fullName evidence="10 11">Glucose-methanol-choline oxidoreductase N-terminal domain-containing protein</fullName>
    </recommendedName>
</protein>
<comment type="caution">
    <text evidence="12">The sequence shown here is derived from an EMBL/GenBank/DDBJ whole genome shotgun (WGS) entry which is preliminary data.</text>
</comment>
<dbReference type="STRING" id="2512241.A0A553I9I9"/>
<evidence type="ECO:0000256" key="1">
    <source>
        <dbReference type="ARBA" id="ARBA00001974"/>
    </source>
</evidence>
<evidence type="ECO:0000256" key="9">
    <source>
        <dbReference type="SAM" id="SignalP"/>
    </source>
</evidence>
<dbReference type="AlphaFoldDB" id="A0A553I9I9"/>
<keyword evidence="3 8" id="KW-0285">Flavoprotein</keyword>